<dbReference type="Proteomes" id="UP001056978">
    <property type="component" value="Chromosome 12"/>
</dbReference>
<gene>
    <name evidence="1" type="ORF">MKS88_004066</name>
</gene>
<dbReference type="EMBL" id="CM043780">
    <property type="protein sequence ID" value="KAI4836276.1"/>
    <property type="molecule type" value="Genomic_DNA"/>
</dbReference>
<evidence type="ECO:0000313" key="1">
    <source>
        <dbReference type="EMBL" id="KAI4836276.1"/>
    </source>
</evidence>
<accession>A0ACB9Y574</accession>
<keyword evidence="2" id="KW-1185">Reference proteome</keyword>
<name>A0ACB9Y574_PLABR</name>
<organism evidence="1 2">
    <name type="scientific">Plasmodium brasilianum</name>
    <dbReference type="NCBI Taxonomy" id="5824"/>
    <lineage>
        <taxon>Eukaryota</taxon>
        <taxon>Sar</taxon>
        <taxon>Alveolata</taxon>
        <taxon>Apicomplexa</taxon>
        <taxon>Aconoidasida</taxon>
        <taxon>Haemosporida</taxon>
        <taxon>Plasmodiidae</taxon>
        <taxon>Plasmodium</taxon>
        <taxon>Plasmodium (Plasmodium)</taxon>
    </lineage>
</organism>
<protein>
    <submittedName>
        <fullName evidence="1">U3 small nucleolar RNA-associated protein 15</fullName>
    </submittedName>
</protein>
<proteinExistence type="predicted"/>
<comment type="caution">
    <text evidence="1">The sequence shown here is derived from an EMBL/GenBank/DDBJ whole genome shotgun (WGS) entry which is preliminary data.</text>
</comment>
<sequence length="461" mass="54619">MSRFAPIELIRKKKVTHNTNDYLFDFKILKTGKEHASIKSISICSQYVAIGFSNMVTFYNMQGIYLNKKYQCNENISKLKFRDDQMLGIGMENGEIELVGMFCYDRIKNMKGHKSAINDLIFSLNFQYLYTCSRDFTIKIWNIWDGKCECTLDYHIDNITSICFYNLNDSNYLISSSYDGYVYFYDFNLNISTNKLELNEPVEYLTIFKNEYIVLSVKNIIKLYSIDKLEFVKDIIVSTKTIFYIGVFKNYLVEASLDMSVYFIDPFHKSSQGIKVVSIVNFPKLVKSVEIFNDLLVLGEIDGTWFIEAYNKKEKKKSKKNKRTIIDIEEEKYVHTNRKINILVKSFKYKDALMTLINKEPSSILSLLDYFSKHNVLIVACRTYCISETSKMLKFFRKKFENNVLMFEFLFSFFRANKWILTTKNEDILNELKLLKKNFENLRNYMKYYYKLKKIADLLRK</sequence>
<reference evidence="1" key="1">
    <citation type="submission" date="2022-06" db="EMBL/GenBank/DDBJ databases">
        <title>The First Complete Genome of the Simian Malaria Parasite Plasmodium brasilianum.</title>
        <authorList>
            <person name="Bajic M."/>
            <person name="Ravishankar S."/>
        </authorList>
    </citation>
    <scope>NUCLEOTIDE SEQUENCE</scope>
    <source>
        <strain evidence="1">Bolivian I</strain>
    </source>
</reference>
<evidence type="ECO:0000313" key="2">
    <source>
        <dbReference type="Proteomes" id="UP001056978"/>
    </source>
</evidence>